<gene>
    <name evidence="2" type="ORF">RHSIM_Rhsim10G0061600</name>
</gene>
<dbReference type="Proteomes" id="UP000626092">
    <property type="component" value="Unassembled WGS sequence"/>
</dbReference>
<dbReference type="AlphaFoldDB" id="A0A834LC47"/>
<feature type="compositionally biased region" description="Basic and acidic residues" evidence="1">
    <location>
        <begin position="25"/>
        <end position="46"/>
    </location>
</feature>
<sequence>MRVSESSSYSSSGMFSPLLPVMGDSKSRSDGLAERWEASQRVESSKCKSYDLSSSERYSDLTNDSSLVVQAIELSVPRGRLGVIGMRICKMVRQESGRGGSVVPLCSWLEELKTTYRGAERDERDQTRQSLQAFLSLSGGPSVYSFLKDKLAWKSQLEPSV</sequence>
<feature type="compositionally biased region" description="Low complexity" evidence="1">
    <location>
        <begin position="1"/>
        <end position="16"/>
    </location>
</feature>
<name>A0A834LC47_RHOSS</name>
<protein>
    <submittedName>
        <fullName evidence="2">Uncharacterized protein</fullName>
    </submittedName>
</protein>
<evidence type="ECO:0000313" key="3">
    <source>
        <dbReference type="Proteomes" id="UP000626092"/>
    </source>
</evidence>
<organism evidence="2 3">
    <name type="scientific">Rhododendron simsii</name>
    <name type="common">Sims's rhododendron</name>
    <dbReference type="NCBI Taxonomy" id="118357"/>
    <lineage>
        <taxon>Eukaryota</taxon>
        <taxon>Viridiplantae</taxon>
        <taxon>Streptophyta</taxon>
        <taxon>Embryophyta</taxon>
        <taxon>Tracheophyta</taxon>
        <taxon>Spermatophyta</taxon>
        <taxon>Magnoliopsida</taxon>
        <taxon>eudicotyledons</taxon>
        <taxon>Gunneridae</taxon>
        <taxon>Pentapetalae</taxon>
        <taxon>asterids</taxon>
        <taxon>Ericales</taxon>
        <taxon>Ericaceae</taxon>
        <taxon>Ericoideae</taxon>
        <taxon>Rhodoreae</taxon>
        <taxon>Rhododendron</taxon>
    </lineage>
</organism>
<feature type="region of interest" description="Disordered" evidence="1">
    <location>
        <begin position="1"/>
        <end position="46"/>
    </location>
</feature>
<evidence type="ECO:0000256" key="1">
    <source>
        <dbReference type="SAM" id="MobiDB-lite"/>
    </source>
</evidence>
<evidence type="ECO:0000313" key="2">
    <source>
        <dbReference type="EMBL" id="KAF7129212.1"/>
    </source>
</evidence>
<keyword evidence="3" id="KW-1185">Reference proteome</keyword>
<comment type="caution">
    <text evidence="2">The sequence shown here is derived from an EMBL/GenBank/DDBJ whole genome shotgun (WGS) entry which is preliminary data.</text>
</comment>
<proteinExistence type="predicted"/>
<dbReference type="EMBL" id="WJXA01000010">
    <property type="protein sequence ID" value="KAF7129212.1"/>
    <property type="molecule type" value="Genomic_DNA"/>
</dbReference>
<accession>A0A834LC47</accession>
<dbReference type="OrthoDB" id="1564807at2759"/>
<reference evidence="2" key="1">
    <citation type="submission" date="2019-11" db="EMBL/GenBank/DDBJ databases">
        <authorList>
            <person name="Liu Y."/>
            <person name="Hou J."/>
            <person name="Li T.-Q."/>
            <person name="Guan C.-H."/>
            <person name="Wu X."/>
            <person name="Wu H.-Z."/>
            <person name="Ling F."/>
            <person name="Zhang R."/>
            <person name="Shi X.-G."/>
            <person name="Ren J.-P."/>
            <person name="Chen E.-F."/>
            <person name="Sun J.-M."/>
        </authorList>
    </citation>
    <scope>NUCLEOTIDE SEQUENCE</scope>
    <source>
        <strain evidence="2">Adult_tree_wgs_1</strain>
        <tissue evidence="2">Leaves</tissue>
    </source>
</reference>